<comment type="subcellular location">
    <subcellularLocation>
        <location evidence="1">Cell membrane</location>
        <topology evidence="1">Multi-pass membrane protein</topology>
    </subcellularLocation>
</comment>
<feature type="transmembrane region" description="Helical" evidence="6">
    <location>
        <begin position="12"/>
        <end position="30"/>
    </location>
</feature>
<feature type="transmembrane region" description="Helical" evidence="6">
    <location>
        <begin position="94"/>
        <end position="117"/>
    </location>
</feature>
<evidence type="ECO:0000256" key="4">
    <source>
        <dbReference type="ARBA" id="ARBA00022989"/>
    </source>
</evidence>
<evidence type="ECO:0000313" key="8">
    <source>
        <dbReference type="Proteomes" id="UP000075604"/>
    </source>
</evidence>
<organism evidence="7 8">
    <name type="scientific">Sorangium cellulosum</name>
    <name type="common">Polyangium cellulosum</name>
    <dbReference type="NCBI Taxonomy" id="56"/>
    <lineage>
        <taxon>Bacteria</taxon>
        <taxon>Pseudomonadati</taxon>
        <taxon>Myxococcota</taxon>
        <taxon>Polyangia</taxon>
        <taxon>Polyangiales</taxon>
        <taxon>Polyangiaceae</taxon>
        <taxon>Sorangium</taxon>
    </lineage>
</organism>
<gene>
    <name evidence="7" type="ORF">BE04_35125</name>
</gene>
<dbReference type="Pfam" id="PF02653">
    <property type="entry name" value="BPD_transp_2"/>
    <property type="match status" value="1"/>
</dbReference>
<dbReference type="CDD" id="cd06579">
    <property type="entry name" value="TM_PBP1_transp_AraH_like"/>
    <property type="match status" value="1"/>
</dbReference>
<comment type="caution">
    <text evidence="7">The sequence shown here is derived from an EMBL/GenBank/DDBJ whole genome shotgun (WGS) entry which is preliminary data.</text>
</comment>
<feature type="transmembrane region" description="Helical" evidence="6">
    <location>
        <begin position="287"/>
        <end position="303"/>
    </location>
</feature>
<dbReference type="GO" id="GO:0022857">
    <property type="term" value="F:transmembrane transporter activity"/>
    <property type="evidence" value="ECO:0007669"/>
    <property type="project" value="InterPro"/>
</dbReference>
<dbReference type="AlphaFoldDB" id="A0A150P9W0"/>
<dbReference type="EMBL" id="JELX01003369">
    <property type="protein sequence ID" value="KYF52420.1"/>
    <property type="molecule type" value="Genomic_DNA"/>
</dbReference>
<dbReference type="PANTHER" id="PTHR32196:SF72">
    <property type="entry name" value="RIBOSE IMPORT PERMEASE PROTEIN RBSC"/>
    <property type="match status" value="1"/>
</dbReference>
<feature type="transmembrane region" description="Helical" evidence="6">
    <location>
        <begin position="178"/>
        <end position="199"/>
    </location>
</feature>
<accession>A0A150P9W0</accession>
<evidence type="ECO:0000313" key="7">
    <source>
        <dbReference type="EMBL" id="KYF52420.1"/>
    </source>
</evidence>
<feature type="transmembrane region" description="Helical" evidence="6">
    <location>
        <begin position="323"/>
        <end position="341"/>
    </location>
</feature>
<feature type="transmembrane region" description="Helical" evidence="6">
    <location>
        <begin position="123"/>
        <end position="140"/>
    </location>
</feature>
<name>A0A150P9W0_SORCE</name>
<evidence type="ECO:0000256" key="6">
    <source>
        <dbReference type="SAM" id="Phobius"/>
    </source>
</evidence>
<proteinExistence type="predicted"/>
<protein>
    <submittedName>
        <fullName evidence="7">Sugar ABC transporter permease</fullName>
    </submittedName>
</protein>
<reference evidence="7 8" key="1">
    <citation type="submission" date="2014-02" db="EMBL/GenBank/DDBJ databases">
        <title>The small core and large imbalanced accessory genome model reveals a collaborative survival strategy of Sorangium cellulosum strains in nature.</title>
        <authorList>
            <person name="Han K."/>
            <person name="Peng R."/>
            <person name="Blom J."/>
            <person name="Li Y.-Z."/>
        </authorList>
    </citation>
    <scope>NUCLEOTIDE SEQUENCE [LARGE SCALE GENOMIC DNA]</scope>
    <source>
        <strain evidence="7 8">So0157-18</strain>
    </source>
</reference>
<evidence type="ECO:0000256" key="3">
    <source>
        <dbReference type="ARBA" id="ARBA00022692"/>
    </source>
</evidence>
<keyword evidence="5 6" id="KW-0472">Membrane</keyword>
<evidence type="ECO:0000256" key="5">
    <source>
        <dbReference type="ARBA" id="ARBA00023136"/>
    </source>
</evidence>
<dbReference type="InterPro" id="IPR001851">
    <property type="entry name" value="ABC_transp_permease"/>
</dbReference>
<evidence type="ECO:0000256" key="2">
    <source>
        <dbReference type="ARBA" id="ARBA00022475"/>
    </source>
</evidence>
<dbReference type="Proteomes" id="UP000075604">
    <property type="component" value="Unassembled WGS sequence"/>
</dbReference>
<dbReference type="GO" id="GO:0005886">
    <property type="term" value="C:plasma membrane"/>
    <property type="evidence" value="ECO:0007669"/>
    <property type="project" value="UniProtKB-SubCell"/>
</dbReference>
<keyword evidence="4 6" id="KW-1133">Transmembrane helix</keyword>
<keyword evidence="2" id="KW-1003">Cell membrane</keyword>
<evidence type="ECO:0000256" key="1">
    <source>
        <dbReference type="ARBA" id="ARBA00004651"/>
    </source>
</evidence>
<dbReference type="PANTHER" id="PTHR32196">
    <property type="entry name" value="ABC TRANSPORTER PERMEASE PROTEIN YPHD-RELATED-RELATED"/>
    <property type="match status" value="1"/>
</dbReference>
<keyword evidence="3 6" id="KW-0812">Transmembrane</keyword>
<sequence length="351" mass="36630">MKDWKLRLRQNQGLLVAVGLCIFFYGRYSLSHPKGFSASLVGQNANESFVLVAAAMAQTIPVLTGGLDLSVGAVITLVNCLASHVLAGSAFENFLGILLCLALGVAAGLINGCLVVYGRLQPIIATLASGTIFIGIALFLRPTPGGQVDGDLAFAATFDLNELLQAAGAAPLEGALGSIGSIPSPAIWMALLALLWAYYRRTRYGLGAYAVGASQEAAYMSGVRIERVKLAAYTLSGFFASVGGLYLALQTASGNADIPQAGSYTLNSIASVVIGGTSLYGGMGGAIGSLFGALVLRSVAFNFRVFDEGSALGFLANPLYQPLFEGLILLAAVCLGALWVFRLKNRLQIFR</sequence>